<proteinExistence type="predicted"/>
<keyword evidence="2" id="KW-1133">Transmembrane helix</keyword>
<evidence type="ECO:0000313" key="4">
    <source>
        <dbReference type="Proteomes" id="UP001165396"/>
    </source>
</evidence>
<organism evidence="3 4">
    <name type="scientific">Pseudosulfitobacter koreensis</name>
    <dbReference type="NCBI Taxonomy" id="2968472"/>
    <lineage>
        <taxon>Bacteria</taxon>
        <taxon>Pseudomonadati</taxon>
        <taxon>Pseudomonadota</taxon>
        <taxon>Alphaproteobacteria</taxon>
        <taxon>Rhodobacterales</taxon>
        <taxon>Roseobacteraceae</taxon>
        <taxon>Pseudosulfitobacter</taxon>
    </lineage>
</organism>
<sequence>MDWTTLVSGLAIVTLVIVLVLALVNKRKVDKRRADPNSERSTLAKDKSSTGHPPDV</sequence>
<feature type="transmembrane region" description="Helical" evidence="2">
    <location>
        <begin position="6"/>
        <end position="24"/>
    </location>
</feature>
<dbReference type="RefSeq" id="WP_258295411.1">
    <property type="nucleotide sequence ID" value="NZ_JANKJG010000011.1"/>
</dbReference>
<name>A0ABT1Z3B7_9RHOB</name>
<feature type="compositionally biased region" description="Basic and acidic residues" evidence="1">
    <location>
        <begin position="32"/>
        <end position="56"/>
    </location>
</feature>
<dbReference type="Proteomes" id="UP001165396">
    <property type="component" value="Unassembled WGS sequence"/>
</dbReference>
<evidence type="ECO:0000256" key="2">
    <source>
        <dbReference type="SAM" id="Phobius"/>
    </source>
</evidence>
<protein>
    <recommendedName>
        <fullName evidence="5">LPXTG-motif cell wall anchor domain-containing protein</fullName>
    </recommendedName>
</protein>
<evidence type="ECO:0000256" key="1">
    <source>
        <dbReference type="SAM" id="MobiDB-lite"/>
    </source>
</evidence>
<feature type="region of interest" description="Disordered" evidence="1">
    <location>
        <begin position="29"/>
        <end position="56"/>
    </location>
</feature>
<accession>A0ABT1Z3B7</accession>
<evidence type="ECO:0008006" key="5">
    <source>
        <dbReference type="Google" id="ProtNLM"/>
    </source>
</evidence>
<keyword evidence="2" id="KW-0812">Transmembrane</keyword>
<reference evidence="3" key="1">
    <citation type="submission" date="2022-07" db="EMBL/GenBank/DDBJ databases">
        <title>Pseudosulfitobacter sp. strain AP-MA-4, whole genome sequence.</title>
        <authorList>
            <person name="Jiang Y."/>
        </authorList>
    </citation>
    <scope>NUCLEOTIDE SEQUENCE</scope>
    <source>
        <strain evidence="3">AP-MA-4</strain>
    </source>
</reference>
<comment type="caution">
    <text evidence="3">The sequence shown here is derived from an EMBL/GenBank/DDBJ whole genome shotgun (WGS) entry which is preliminary data.</text>
</comment>
<dbReference type="EMBL" id="JANKJG010000011">
    <property type="protein sequence ID" value="MCR8827639.1"/>
    <property type="molecule type" value="Genomic_DNA"/>
</dbReference>
<evidence type="ECO:0000313" key="3">
    <source>
        <dbReference type="EMBL" id="MCR8827639.1"/>
    </source>
</evidence>
<gene>
    <name evidence="3" type="ORF">NTA49_13940</name>
</gene>
<keyword evidence="2" id="KW-0472">Membrane</keyword>
<keyword evidence="4" id="KW-1185">Reference proteome</keyword>